<dbReference type="SUPFAM" id="SSF52540">
    <property type="entry name" value="P-loop containing nucleoside triphosphate hydrolases"/>
    <property type="match status" value="1"/>
</dbReference>
<keyword evidence="1" id="KW-0547">Nucleotide-binding</keyword>
<dbReference type="PANTHER" id="PTHR32309">
    <property type="entry name" value="TYROSINE-PROTEIN KINASE"/>
    <property type="match status" value="1"/>
</dbReference>
<dbReference type="Proteomes" id="UP000051841">
    <property type="component" value="Unassembled WGS sequence"/>
</dbReference>
<dbReference type="PANTHER" id="PTHR32309:SF13">
    <property type="entry name" value="FERRIC ENTEROBACTIN TRANSPORT PROTEIN FEPE"/>
    <property type="match status" value="1"/>
</dbReference>
<keyword evidence="4" id="KW-1185">Reference proteome</keyword>
<dbReference type="CDD" id="cd05387">
    <property type="entry name" value="BY-kinase"/>
    <property type="match status" value="1"/>
</dbReference>
<evidence type="ECO:0000313" key="3">
    <source>
        <dbReference type="EMBL" id="KRN50709.1"/>
    </source>
</evidence>
<dbReference type="InterPro" id="IPR050445">
    <property type="entry name" value="Bact_polysacc_biosynth/exp"/>
</dbReference>
<protein>
    <submittedName>
        <fullName evidence="3">Non-specific protein-tyrosine kinase</fullName>
    </submittedName>
</protein>
<keyword evidence="2" id="KW-0067">ATP-binding</keyword>
<dbReference type="AlphaFoldDB" id="A0A0R2HK19"/>
<dbReference type="GO" id="GO:0004713">
    <property type="term" value="F:protein tyrosine kinase activity"/>
    <property type="evidence" value="ECO:0007669"/>
    <property type="project" value="UniProtKB-KW"/>
</dbReference>
<dbReference type="InterPro" id="IPR027417">
    <property type="entry name" value="P-loop_NTPase"/>
</dbReference>
<comment type="caution">
    <text evidence="3">The sequence shown here is derived from an EMBL/GenBank/DDBJ whole genome shotgun (WGS) entry which is preliminary data.</text>
</comment>
<evidence type="ECO:0000313" key="4">
    <source>
        <dbReference type="Proteomes" id="UP000051841"/>
    </source>
</evidence>
<keyword evidence="3" id="KW-0418">Kinase</keyword>
<organism evidence="3 4">
    <name type="scientific">Kandleria vitulina DSM 20405</name>
    <dbReference type="NCBI Taxonomy" id="1410657"/>
    <lineage>
        <taxon>Bacteria</taxon>
        <taxon>Bacillati</taxon>
        <taxon>Bacillota</taxon>
        <taxon>Erysipelotrichia</taxon>
        <taxon>Erysipelotrichales</taxon>
        <taxon>Coprobacillaceae</taxon>
        <taxon>Kandleria</taxon>
    </lineage>
</organism>
<dbReference type="EMBL" id="JQBL01000006">
    <property type="protein sequence ID" value="KRN50709.1"/>
    <property type="molecule type" value="Genomic_DNA"/>
</dbReference>
<dbReference type="InterPro" id="IPR033756">
    <property type="entry name" value="YlxH/NBP35"/>
</dbReference>
<keyword evidence="3" id="KW-0808">Transferase</keyword>
<dbReference type="RefSeq" id="WP_035876497.1">
    <property type="nucleotide sequence ID" value="NZ_JNKN01000006.1"/>
</dbReference>
<accession>A0A0R2HK19</accession>
<name>A0A0R2HK19_9FIRM</name>
<dbReference type="PATRIC" id="fig|1410657.5.peg.1849"/>
<evidence type="ECO:0000256" key="1">
    <source>
        <dbReference type="ARBA" id="ARBA00022741"/>
    </source>
</evidence>
<proteinExistence type="predicted"/>
<dbReference type="InterPro" id="IPR005702">
    <property type="entry name" value="Wzc-like_C"/>
</dbReference>
<dbReference type="GO" id="GO:0005886">
    <property type="term" value="C:plasma membrane"/>
    <property type="evidence" value="ECO:0007669"/>
    <property type="project" value="TreeGrafter"/>
</dbReference>
<gene>
    <name evidence="3" type="ORF">IV49_GL001794</name>
</gene>
<dbReference type="GO" id="GO:0005524">
    <property type="term" value="F:ATP binding"/>
    <property type="evidence" value="ECO:0007669"/>
    <property type="project" value="UniProtKB-KW"/>
</dbReference>
<evidence type="ECO:0000256" key="2">
    <source>
        <dbReference type="ARBA" id="ARBA00022840"/>
    </source>
</evidence>
<dbReference type="Pfam" id="PF10609">
    <property type="entry name" value="ParA"/>
    <property type="match status" value="1"/>
</dbReference>
<sequence length="227" mass="25256">MEEKNFIEIETQIITTHSSSLESFKKLRTNLMYTDNLKVISLTSSIPDEGKTVIAFNLAYAFAQMGKKVCLVDCDLRRSSLKEYLMLTKHHDGVSELLTNQGKDGLNSTNIDNLYIMLAGKTPPNPSEILSSSHFTDMIESLREQFDYVIIDTPPVAAGSDATVVSRAVDGTVFVLRNEFTSKKVAKRAIGELTNNGGRVVGVVLSRVKASSQDYGRYGYYGYYGYY</sequence>
<reference evidence="3 4" key="1">
    <citation type="journal article" date="2015" name="Genome Announc.">
        <title>Expanding the biotechnology potential of lactobacilli through comparative genomics of 213 strains and associated genera.</title>
        <authorList>
            <person name="Sun Z."/>
            <person name="Harris H.M."/>
            <person name="McCann A."/>
            <person name="Guo C."/>
            <person name="Argimon S."/>
            <person name="Zhang W."/>
            <person name="Yang X."/>
            <person name="Jeffery I.B."/>
            <person name="Cooney J.C."/>
            <person name="Kagawa T.F."/>
            <person name="Liu W."/>
            <person name="Song Y."/>
            <person name="Salvetti E."/>
            <person name="Wrobel A."/>
            <person name="Rasinkangas P."/>
            <person name="Parkhill J."/>
            <person name="Rea M.C."/>
            <person name="O'Sullivan O."/>
            <person name="Ritari J."/>
            <person name="Douillard F.P."/>
            <person name="Paul Ross R."/>
            <person name="Yang R."/>
            <person name="Briner A.E."/>
            <person name="Felis G.E."/>
            <person name="de Vos W.M."/>
            <person name="Barrangou R."/>
            <person name="Klaenhammer T.R."/>
            <person name="Caufield P.W."/>
            <person name="Cui Y."/>
            <person name="Zhang H."/>
            <person name="O'Toole P.W."/>
        </authorList>
    </citation>
    <scope>NUCLEOTIDE SEQUENCE [LARGE SCALE GENOMIC DNA]</scope>
    <source>
        <strain evidence="3 4">DSM 20405</strain>
    </source>
</reference>
<keyword evidence="3" id="KW-0829">Tyrosine-protein kinase</keyword>
<dbReference type="Gene3D" id="3.40.50.300">
    <property type="entry name" value="P-loop containing nucleotide triphosphate hydrolases"/>
    <property type="match status" value="1"/>
</dbReference>
<dbReference type="NCBIfam" id="TIGR01007">
    <property type="entry name" value="eps_fam"/>
    <property type="match status" value="1"/>
</dbReference>